<sequence length="130" mass="14885">MKCQPQNSTREFIKHFTPLVVADEIDTNINTKKAPGFDGISPRILKELPKKAIIHLTNIYNAVLRTEFVPEQWKRAEVIMLLKPGKPPEQASSYQPISLLPCMSKLFEKLLLKHLKPIIEAKQLTTSFDF</sequence>
<organism evidence="1 2">
    <name type="scientific">Cinara cedri</name>
    <dbReference type="NCBI Taxonomy" id="506608"/>
    <lineage>
        <taxon>Eukaryota</taxon>
        <taxon>Metazoa</taxon>
        <taxon>Ecdysozoa</taxon>
        <taxon>Arthropoda</taxon>
        <taxon>Hexapoda</taxon>
        <taxon>Insecta</taxon>
        <taxon>Pterygota</taxon>
        <taxon>Neoptera</taxon>
        <taxon>Paraneoptera</taxon>
        <taxon>Hemiptera</taxon>
        <taxon>Sternorrhyncha</taxon>
        <taxon>Aphidomorpha</taxon>
        <taxon>Aphidoidea</taxon>
        <taxon>Aphididae</taxon>
        <taxon>Lachninae</taxon>
        <taxon>Cinara</taxon>
    </lineage>
</organism>
<dbReference type="Proteomes" id="UP000325440">
    <property type="component" value="Unassembled WGS sequence"/>
</dbReference>
<accession>A0A5E4MG47</accession>
<evidence type="ECO:0000313" key="2">
    <source>
        <dbReference type="Proteomes" id="UP000325440"/>
    </source>
</evidence>
<dbReference type="PANTHER" id="PTHR36688:SF1">
    <property type="entry name" value="ENDONUCLEASE_EXONUCLEASE_PHOSPHATASE DOMAIN-CONTAINING PROTEIN"/>
    <property type="match status" value="1"/>
</dbReference>
<proteinExistence type="predicted"/>
<evidence type="ECO:0000313" key="1">
    <source>
        <dbReference type="EMBL" id="VVC28796.1"/>
    </source>
</evidence>
<dbReference type="AlphaFoldDB" id="A0A5E4MG47"/>
<dbReference type="OrthoDB" id="6625269at2759"/>
<dbReference type="EMBL" id="CABPRJ010000483">
    <property type="protein sequence ID" value="VVC28796.1"/>
    <property type="molecule type" value="Genomic_DNA"/>
</dbReference>
<dbReference type="InterPro" id="IPR052560">
    <property type="entry name" value="RdDP_mobile_element"/>
</dbReference>
<keyword evidence="2" id="KW-1185">Reference proteome</keyword>
<reference evidence="1 2" key="1">
    <citation type="submission" date="2019-08" db="EMBL/GenBank/DDBJ databases">
        <authorList>
            <person name="Alioto T."/>
            <person name="Alioto T."/>
            <person name="Gomez Garrido J."/>
        </authorList>
    </citation>
    <scope>NUCLEOTIDE SEQUENCE [LARGE SCALE GENOMIC DNA]</scope>
</reference>
<protein>
    <recommendedName>
        <fullName evidence="3">Reverse transcriptase domain</fullName>
    </recommendedName>
</protein>
<evidence type="ECO:0008006" key="3">
    <source>
        <dbReference type="Google" id="ProtNLM"/>
    </source>
</evidence>
<name>A0A5E4MG47_9HEMI</name>
<dbReference type="PANTHER" id="PTHR36688">
    <property type="entry name" value="ENDO/EXONUCLEASE/PHOSPHATASE DOMAIN-CONTAINING PROTEIN"/>
    <property type="match status" value="1"/>
</dbReference>
<gene>
    <name evidence="1" type="ORF">CINCED_3A025653</name>
</gene>